<organism evidence="2 3">
    <name type="scientific">Zopfia rhizophila CBS 207.26</name>
    <dbReference type="NCBI Taxonomy" id="1314779"/>
    <lineage>
        <taxon>Eukaryota</taxon>
        <taxon>Fungi</taxon>
        <taxon>Dikarya</taxon>
        <taxon>Ascomycota</taxon>
        <taxon>Pezizomycotina</taxon>
        <taxon>Dothideomycetes</taxon>
        <taxon>Dothideomycetes incertae sedis</taxon>
        <taxon>Zopfiaceae</taxon>
        <taxon>Zopfia</taxon>
    </lineage>
</organism>
<feature type="region of interest" description="Disordered" evidence="1">
    <location>
        <begin position="215"/>
        <end position="238"/>
    </location>
</feature>
<dbReference type="AlphaFoldDB" id="A0A6A6EN37"/>
<sequence>MAEAGTKTNTQECLELFSQLITANHILSQHTLLDGFGYVSLRSPEDLKTFSLTGFNLLGLESLDEPASARPAIRPNVPRPRPAHQRHPKSSRVYVVLQHKHGFVTWATSFKQAVCLTVYTQENAQIQQQSEDLVQKETGEESVCFNAAEIQDSKENGLRRNRGGMAVLGGTAPHDLRKNLVAEPRLQGHRIAVTDRHHQIGGEWIIDLQTTSKGYDDQARASRQIDRGHRAHSHDPRA</sequence>
<accession>A0A6A6EN37</accession>
<dbReference type="Proteomes" id="UP000800200">
    <property type="component" value="Unassembled WGS sequence"/>
</dbReference>
<protein>
    <submittedName>
        <fullName evidence="2">Uncharacterized protein</fullName>
    </submittedName>
</protein>
<evidence type="ECO:0000313" key="2">
    <source>
        <dbReference type="EMBL" id="KAF2191490.1"/>
    </source>
</evidence>
<dbReference type="InterPro" id="IPR036409">
    <property type="entry name" value="Aldolase_II/adducin_N_sf"/>
</dbReference>
<dbReference type="Gene3D" id="3.40.225.10">
    <property type="entry name" value="Class II aldolase/adducin N-terminal domain"/>
    <property type="match status" value="1"/>
</dbReference>
<name>A0A6A6EN37_9PEZI</name>
<dbReference type="EMBL" id="ML994617">
    <property type="protein sequence ID" value="KAF2191490.1"/>
    <property type="molecule type" value="Genomic_DNA"/>
</dbReference>
<dbReference type="SUPFAM" id="SSF53639">
    <property type="entry name" value="AraD/HMP-PK domain-like"/>
    <property type="match status" value="1"/>
</dbReference>
<evidence type="ECO:0000313" key="3">
    <source>
        <dbReference type="Proteomes" id="UP000800200"/>
    </source>
</evidence>
<gene>
    <name evidence="2" type="ORF">K469DRAFT_746810</name>
</gene>
<keyword evidence="3" id="KW-1185">Reference proteome</keyword>
<evidence type="ECO:0000256" key="1">
    <source>
        <dbReference type="SAM" id="MobiDB-lite"/>
    </source>
</evidence>
<proteinExistence type="predicted"/>
<feature type="region of interest" description="Disordered" evidence="1">
    <location>
        <begin position="68"/>
        <end position="89"/>
    </location>
</feature>
<reference evidence="2" key="1">
    <citation type="journal article" date="2020" name="Stud. Mycol.">
        <title>101 Dothideomycetes genomes: a test case for predicting lifestyles and emergence of pathogens.</title>
        <authorList>
            <person name="Haridas S."/>
            <person name="Albert R."/>
            <person name="Binder M."/>
            <person name="Bloem J."/>
            <person name="Labutti K."/>
            <person name="Salamov A."/>
            <person name="Andreopoulos B."/>
            <person name="Baker S."/>
            <person name="Barry K."/>
            <person name="Bills G."/>
            <person name="Bluhm B."/>
            <person name="Cannon C."/>
            <person name="Castanera R."/>
            <person name="Culley D."/>
            <person name="Daum C."/>
            <person name="Ezra D."/>
            <person name="Gonzalez J."/>
            <person name="Henrissat B."/>
            <person name="Kuo A."/>
            <person name="Liang C."/>
            <person name="Lipzen A."/>
            <person name="Lutzoni F."/>
            <person name="Magnuson J."/>
            <person name="Mondo S."/>
            <person name="Nolan M."/>
            <person name="Ohm R."/>
            <person name="Pangilinan J."/>
            <person name="Park H.-J."/>
            <person name="Ramirez L."/>
            <person name="Alfaro M."/>
            <person name="Sun H."/>
            <person name="Tritt A."/>
            <person name="Yoshinaga Y."/>
            <person name="Zwiers L.-H."/>
            <person name="Turgeon B."/>
            <person name="Goodwin S."/>
            <person name="Spatafora J."/>
            <person name="Crous P."/>
            <person name="Grigoriev I."/>
        </authorList>
    </citation>
    <scope>NUCLEOTIDE SEQUENCE</scope>
    <source>
        <strain evidence="2">CBS 207.26</strain>
    </source>
</reference>